<accession>A0ABY0FM70</accession>
<reference evidence="3 4" key="2">
    <citation type="journal article" date="2020" name="Cell Rep.">
        <title>Acquisition and Adaptation of Ultra-small Parasitic Reduced Genome Bacteria to Mammalian Hosts.</title>
        <authorList>
            <person name="McLean J.S."/>
            <person name="Bor B."/>
            <person name="Kerns K.A."/>
            <person name="Liu Q."/>
            <person name="To T.T."/>
            <person name="Solden L."/>
            <person name="Hendrickson E.L."/>
            <person name="Wrighton K."/>
            <person name="Shi W."/>
            <person name="He X."/>
        </authorList>
    </citation>
    <scope>NUCLEOTIDE SEQUENCE [LARGE SCALE GENOMIC DNA]</scope>
    <source>
        <strain evidence="3 4">TM7_G3_2_Rum_HOT_351B</strain>
    </source>
</reference>
<dbReference type="RefSeq" id="WP_129734611.1">
    <property type="nucleotide sequence ID" value="NZ_PRLM01000002.1"/>
</dbReference>
<evidence type="ECO:0000256" key="1">
    <source>
        <dbReference type="SAM" id="MobiDB-lite"/>
    </source>
</evidence>
<comment type="caution">
    <text evidence="3">The sequence shown here is derived from an EMBL/GenBank/DDBJ whole genome shotgun (WGS) entry which is preliminary data.</text>
</comment>
<evidence type="ECO:0000313" key="3">
    <source>
        <dbReference type="EMBL" id="RYC74975.1"/>
    </source>
</evidence>
<evidence type="ECO:0000259" key="2">
    <source>
        <dbReference type="Pfam" id="PF08245"/>
    </source>
</evidence>
<dbReference type="Gene3D" id="3.40.1190.10">
    <property type="entry name" value="Mur-like, catalytic domain"/>
    <property type="match status" value="1"/>
</dbReference>
<evidence type="ECO:0000313" key="4">
    <source>
        <dbReference type="Proteomes" id="UP001191019"/>
    </source>
</evidence>
<dbReference type="InterPro" id="IPR036565">
    <property type="entry name" value="Mur-like_cat_sf"/>
</dbReference>
<sequence>MKRRERSNQAKNKKGGVKASSQKIKAKLLKSYYGNPAKDMKLIAITGTTGKTVVAHYVHEILRASGEQVAVLASDQPFKMGMLHKFLSDAWKAGANYVIVTVPAEGLRDNIFYGLPVNVAAMTNFVTAGLHDMEPEEYLDNEKTLFDMKPEIVVLNSDDINYDTFAEFKGTKETISFGQSGAEVKILNSKLYPKGTEATLSIKSEVISVATFVAGETAVSYMACATAIASGLGISTDNIIDGIANYEL</sequence>
<feature type="region of interest" description="Disordered" evidence="1">
    <location>
        <begin position="1"/>
        <end position="21"/>
    </location>
</feature>
<protein>
    <submittedName>
        <fullName evidence="3">UDP-N-acetylmuramoyl-L-alanyl-D-glutamate--2, 6-diaminopimelate ligase</fullName>
        <ecNumber evidence="3">6.3.2.13</ecNumber>
    </submittedName>
</protein>
<dbReference type="PANTHER" id="PTHR23135:SF4">
    <property type="entry name" value="UDP-N-ACETYLMURAMOYL-L-ALANYL-D-GLUTAMATE--2,6-DIAMINOPIMELATE LIGASE MURE HOMOLOG, CHLOROPLASTIC"/>
    <property type="match status" value="1"/>
</dbReference>
<keyword evidence="4" id="KW-1185">Reference proteome</keyword>
<reference evidence="3 4" key="1">
    <citation type="journal article" date="2018" name="bioRxiv">
        <title>Evidence of independent acquisition and adaption of ultra-small bacteria to human hosts across the highly diverse yet reduced genomes of the phylum Saccharibacteria.</title>
        <authorList>
            <person name="McLean J.S."/>
            <person name="Bor B."/>
            <person name="To T.T."/>
            <person name="Liu Q."/>
            <person name="Kearns K.A."/>
            <person name="Solden L.M."/>
            <person name="Wrighton K.C."/>
            <person name="He X."/>
            <person name="Shi W."/>
        </authorList>
    </citation>
    <scope>NUCLEOTIDE SEQUENCE [LARGE SCALE GENOMIC DNA]</scope>
    <source>
        <strain evidence="3 4">TM7_G3_2_Rum_HOT_351B</strain>
    </source>
</reference>
<name>A0ABY0FM70_9BACT</name>
<keyword evidence="3" id="KW-0436">Ligase</keyword>
<dbReference type="SUPFAM" id="SSF53623">
    <property type="entry name" value="MurD-like peptide ligases, catalytic domain"/>
    <property type="match status" value="1"/>
</dbReference>
<organism evidence="3 4">
    <name type="scientific">Candidatus Nanosyncoccus alces</name>
    <dbReference type="NCBI Taxonomy" id="2171997"/>
    <lineage>
        <taxon>Bacteria</taxon>
        <taxon>Candidatus Saccharimonadota</taxon>
        <taxon>Candidatus Nanosyncoccalia</taxon>
        <taxon>Candidatus Nanosyncoccales</taxon>
        <taxon>Candidatus Nanosyncoccaceae</taxon>
        <taxon>Candidatus Nanosyncoccus</taxon>
    </lineage>
</organism>
<dbReference type="EC" id="6.3.2.13" evidence="3"/>
<gene>
    <name evidence="3" type="primary">murE_2</name>
    <name evidence="3" type="ORF">G3RUM_00253</name>
</gene>
<dbReference type="InterPro" id="IPR013221">
    <property type="entry name" value="Mur_ligase_cen"/>
</dbReference>
<proteinExistence type="predicted"/>
<feature type="compositionally biased region" description="Basic residues" evidence="1">
    <location>
        <begin position="1"/>
        <end position="16"/>
    </location>
</feature>
<dbReference type="Pfam" id="PF08245">
    <property type="entry name" value="Mur_ligase_M"/>
    <property type="match status" value="1"/>
</dbReference>
<dbReference type="EMBL" id="PRLM01000002">
    <property type="protein sequence ID" value="RYC74975.1"/>
    <property type="molecule type" value="Genomic_DNA"/>
</dbReference>
<feature type="domain" description="Mur ligase central" evidence="2">
    <location>
        <begin position="45"/>
        <end position="228"/>
    </location>
</feature>
<dbReference type="Proteomes" id="UP001191019">
    <property type="component" value="Unassembled WGS sequence"/>
</dbReference>
<dbReference type="PANTHER" id="PTHR23135">
    <property type="entry name" value="MUR LIGASE FAMILY MEMBER"/>
    <property type="match status" value="1"/>
</dbReference>
<dbReference type="GO" id="GO:0008765">
    <property type="term" value="F:UDP-N-acetylmuramoylalanyl-D-glutamate-2,6-diaminopimelate ligase activity"/>
    <property type="evidence" value="ECO:0007669"/>
    <property type="project" value="UniProtKB-EC"/>
</dbReference>